<sequence length="233" mass="25949">MLDLTLEGFDLLQDLYGKLSGVKFFAAGNQWFVLEELVPSMGDVFVETLPPGAIVRQIAGDVVKIGNLSIDVRPDVVSLPPSMMRQVADLVKDPVEYVENEVVVATRFRMKDMCDLAGMRVALPNPEIEGIGEVFRSAYEEECGDYSTLRERSYVTKVHHRETPALMRRGLVDAGVVWMTEAVKWGLESVPTGRKGRLSVAVTKFGNGGERVKDFLLSQGRAVYEKYGFKWLG</sequence>
<accession>A0A348B590</accession>
<dbReference type="RefSeq" id="WP_126450490.1">
    <property type="nucleotide sequence ID" value="NZ_AP018553.1"/>
</dbReference>
<dbReference type="KEGG" id="sacd:HS1genome_1731"/>
<gene>
    <name evidence="2" type="ORF">GCM10007116_03490</name>
    <name evidence="1" type="ORF">HS1genome_1731</name>
</gene>
<evidence type="ECO:0000313" key="3">
    <source>
        <dbReference type="Proteomes" id="UP000276741"/>
    </source>
</evidence>
<dbReference type="GeneID" id="38667216"/>
<reference evidence="2" key="1">
    <citation type="journal article" date="2014" name="Int. J. Syst. Evol. Microbiol.">
        <title>Complete genome sequence of Corynebacterium casei LMG S-19264T (=DSM 44701T), isolated from a smear-ripened cheese.</title>
        <authorList>
            <consortium name="US DOE Joint Genome Institute (JGI-PGF)"/>
            <person name="Walter F."/>
            <person name="Albersmeier A."/>
            <person name="Kalinowski J."/>
            <person name="Ruckert C."/>
        </authorList>
    </citation>
    <scope>NUCLEOTIDE SEQUENCE</scope>
    <source>
        <strain evidence="2">JCM 31740</strain>
    </source>
</reference>
<reference evidence="3" key="2">
    <citation type="submission" date="2018-04" db="EMBL/GenBank/DDBJ databases">
        <title>Complete genome sequence of Sulfodiicoccus acidiphilus strain HS-1.</title>
        <authorList>
            <person name="Sakai H.D."/>
            <person name="Kurosawa N."/>
        </authorList>
    </citation>
    <scope>NUCLEOTIDE SEQUENCE [LARGE SCALE GENOMIC DNA]</scope>
    <source>
        <strain evidence="3">HS-1</strain>
    </source>
</reference>
<dbReference type="Proteomes" id="UP000616143">
    <property type="component" value="Unassembled WGS sequence"/>
</dbReference>
<dbReference type="Pfam" id="PF13531">
    <property type="entry name" value="SBP_bac_11"/>
    <property type="match status" value="1"/>
</dbReference>
<name>A0A348B590_9CREN</name>
<dbReference type="SUPFAM" id="SSF53850">
    <property type="entry name" value="Periplasmic binding protein-like II"/>
    <property type="match status" value="1"/>
</dbReference>
<dbReference type="EMBL" id="AP018553">
    <property type="protein sequence ID" value="BBD73342.1"/>
    <property type="molecule type" value="Genomic_DNA"/>
</dbReference>
<evidence type="ECO:0000313" key="1">
    <source>
        <dbReference type="EMBL" id="BBD73342.1"/>
    </source>
</evidence>
<dbReference type="EMBL" id="BMQS01000003">
    <property type="protein sequence ID" value="GGT88971.1"/>
    <property type="molecule type" value="Genomic_DNA"/>
</dbReference>
<dbReference type="OrthoDB" id="41324at2157"/>
<evidence type="ECO:0000313" key="2">
    <source>
        <dbReference type="EMBL" id="GGT88971.1"/>
    </source>
</evidence>
<reference evidence="1" key="3">
    <citation type="journal article" date="2019" name="BMC Res. Notes">
        <title>Complete genome sequence of the Sulfodiicoccus acidiphilus strain HS-1T, the first crenarchaeon that lacks polB3, isolated from an acidic hot spring in Ohwaku-dani, Hakone, Japan.</title>
        <authorList>
            <person name="Sakai H.D."/>
            <person name="Kurosawa N."/>
        </authorList>
    </citation>
    <scope>NUCLEOTIDE SEQUENCE</scope>
    <source>
        <strain evidence="1">HS-1</strain>
    </source>
</reference>
<keyword evidence="3" id="KW-1185">Reference proteome</keyword>
<reference evidence="2" key="4">
    <citation type="submission" date="2020-09" db="EMBL/GenBank/DDBJ databases">
        <authorList>
            <person name="Sun Q."/>
            <person name="Ohkuma M."/>
        </authorList>
    </citation>
    <scope>NUCLEOTIDE SEQUENCE</scope>
    <source>
        <strain evidence="2">JCM 31740</strain>
    </source>
</reference>
<proteinExistence type="predicted"/>
<protein>
    <submittedName>
        <fullName evidence="1">Uncharacterized protein</fullName>
    </submittedName>
</protein>
<dbReference type="AlphaFoldDB" id="A0A348B590"/>
<organism evidence="1 3">
    <name type="scientific">Sulfodiicoccus acidiphilus</name>
    <dbReference type="NCBI Taxonomy" id="1670455"/>
    <lineage>
        <taxon>Archaea</taxon>
        <taxon>Thermoproteota</taxon>
        <taxon>Thermoprotei</taxon>
        <taxon>Sulfolobales</taxon>
        <taxon>Sulfolobaceae</taxon>
        <taxon>Sulfodiicoccus</taxon>
    </lineage>
</organism>
<dbReference type="Proteomes" id="UP000276741">
    <property type="component" value="Chromosome"/>
</dbReference>